<dbReference type="Gene3D" id="3.30.700.10">
    <property type="entry name" value="Glycoprotein, Type 4 Pilin"/>
    <property type="match status" value="1"/>
</dbReference>
<name>A0A2Z3HKC7_9BACT</name>
<feature type="region of interest" description="Disordered" evidence="1">
    <location>
        <begin position="534"/>
        <end position="560"/>
    </location>
</feature>
<dbReference type="SUPFAM" id="SSF54523">
    <property type="entry name" value="Pili subunits"/>
    <property type="match status" value="1"/>
</dbReference>
<gene>
    <name evidence="2" type="ORF">C1280_36355</name>
</gene>
<dbReference type="Proteomes" id="UP000245802">
    <property type="component" value="Chromosome"/>
</dbReference>
<proteinExistence type="predicted"/>
<dbReference type="InterPro" id="IPR045584">
    <property type="entry name" value="Pilin-like"/>
</dbReference>
<dbReference type="AlphaFoldDB" id="A0A2Z3HKC7"/>
<evidence type="ECO:0000313" key="2">
    <source>
        <dbReference type="EMBL" id="AWM41930.1"/>
    </source>
</evidence>
<reference evidence="2 3" key="1">
    <citation type="submission" date="2018-01" db="EMBL/GenBank/DDBJ databases">
        <title>G. obscuriglobus.</title>
        <authorList>
            <person name="Franke J."/>
            <person name="Blomberg W."/>
            <person name="Selmecki A."/>
        </authorList>
    </citation>
    <scope>NUCLEOTIDE SEQUENCE [LARGE SCALE GENOMIC DNA]</scope>
    <source>
        <strain evidence="2 3">DSM 5831</strain>
    </source>
</reference>
<evidence type="ECO:0000313" key="3">
    <source>
        <dbReference type="Proteomes" id="UP000245802"/>
    </source>
</evidence>
<evidence type="ECO:0000256" key="1">
    <source>
        <dbReference type="SAM" id="MobiDB-lite"/>
    </source>
</evidence>
<dbReference type="EMBL" id="CP025958">
    <property type="protein sequence ID" value="AWM41930.1"/>
    <property type="molecule type" value="Genomic_DNA"/>
</dbReference>
<sequence>MGEIVIGVERSLDRDVKQDSAALRFRVSISESAVPFGCIMKFLAIPLCLLVALVGAADDKAPPAPKLPLGKDTTFVVGPLDKQGYIDYEVALHAELSKNITPENNANALLIQAFGPAPEGSELPLEYFRWLDIPVLPKDGEYLVGAQTYAVKQLGLSGDRLVAFSDAQSDATRRPWAAKDVPPLAEWLKLNEKPLALALEATKRPEYFNPMVSRRKPGEGSNLIAGLLPTVQKNRELANALTTRAMLRLNEGKLDDAWADLLACHRLGRLLSRGATFIEMLVGVAIGQIANHSSLAFLDHPGLTAKKAAQCLKDLQLVPRPGALAETVRLSERMMGLDALQNIRRAGSGADPFAGALDAELAFPNKKKVFEVIDWTVVMRTMNARYDRLAEVLSIKDRDVRAKAYEKFEAELAAVKKEFVDEAKIKKILDGKDPGPALGKLFADTLMSLLTPAVQKVQQACDRGEQTAANLRLAFALAAYQKDTGRYPAKLTDLAPKYIAAVPDDLFTGKPLVYKPTEKGYLFYSFGVNGKDDDGTTYGEEPLGSDDLPIRMPLPPLKKN</sequence>
<keyword evidence="3" id="KW-1185">Reference proteome</keyword>
<protein>
    <recommendedName>
        <fullName evidence="4">Type II secretion system protein GspG C-terminal domain-containing protein</fullName>
    </recommendedName>
</protein>
<accession>A0A2Z3HKC7</accession>
<organism evidence="2 3">
    <name type="scientific">Gemmata obscuriglobus</name>
    <dbReference type="NCBI Taxonomy" id="114"/>
    <lineage>
        <taxon>Bacteria</taxon>
        <taxon>Pseudomonadati</taxon>
        <taxon>Planctomycetota</taxon>
        <taxon>Planctomycetia</taxon>
        <taxon>Gemmatales</taxon>
        <taxon>Gemmataceae</taxon>
        <taxon>Gemmata</taxon>
    </lineage>
</organism>
<evidence type="ECO:0008006" key="4">
    <source>
        <dbReference type="Google" id="ProtNLM"/>
    </source>
</evidence>
<dbReference type="KEGG" id="gog:C1280_36355"/>